<evidence type="ECO:0000313" key="2">
    <source>
        <dbReference type="Proteomes" id="UP000606193"/>
    </source>
</evidence>
<dbReference type="CDD" id="cd06561">
    <property type="entry name" value="AlkD_like"/>
    <property type="match status" value="1"/>
</dbReference>
<evidence type="ECO:0000313" key="1">
    <source>
        <dbReference type="EMBL" id="MBC8562451.1"/>
    </source>
</evidence>
<comment type="caution">
    <text evidence="1">The sequence shown here is derived from an EMBL/GenBank/DDBJ whole genome shotgun (WGS) entry which is preliminary data.</text>
</comment>
<dbReference type="Proteomes" id="UP000606193">
    <property type="component" value="Unassembled WGS sequence"/>
</dbReference>
<accession>A0ABR7N1E7</accession>
<dbReference type="EMBL" id="JACRSX010000007">
    <property type="protein sequence ID" value="MBC8562451.1"/>
    <property type="molecule type" value="Genomic_DNA"/>
</dbReference>
<proteinExistence type="predicted"/>
<dbReference type="InterPro" id="IPR016024">
    <property type="entry name" value="ARM-type_fold"/>
</dbReference>
<dbReference type="Pfam" id="PF08713">
    <property type="entry name" value="DNA_alkylation"/>
    <property type="match status" value="1"/>
</dbReference>
<gene>
    <name evidence="1" type="ORF">H8704_07390</name>
</gene>
<dbReference type="Gene3D" id="1.25.10.90">
    <property type="match status" value="1"/>
</dbReference>
<reference evidence="1 2" key="1">
    <citation type="submission" date="2020-08" db="EMBL/GenBank/DDBJ databases">
        <title>Genome public.</title>
        <authorList>
            <person name="Liu C."/>
            <person name="Sun Q."/>
        </authorList>
    </citation>
    <scope>NUCLEOTIDE SEQUENCE [LARGE SCALE GENOMIC DNA]</scope>
    <source>
        <strain evidence="1 2">NSJ-37</strain>
    </source>
</reference>
<sequence>MTSLQKRLFELQDTKYRDFHSKLIPNIDKERVIGIRTPMLRQFAKEFGKKTEAEDFLVELPHYYYEENNLHMMLLTQVKDFQRCLEQIEGFLPYIDNWATCDLPLPKCFAKHKEELLGHIRIWIASGETYTIRYGMGVLMRLYLDEDFRPEYPEWVAGVVSDEYYVNMMIAWYLATALARQWDTVIPYLEERRLSPWLHRKTIQKAVESYRITPEQKVYLRKLR</sequence>
<name>A0ABR7N1E7_9FIRM</name>
<dbReference type="PANTHER" id="PTHR34070">
    <property type="entry name" value="ARMADILLO-TYPE FOLD"/>
    <property type="match status" value="1"/>
</dbReference>
<dbReference type="PANTHER" id="PTHR34070:SF1">
    <property type="entry name" value="DNA ALKYLATION REPAIR PROTEIN"/>
    <property type="match status" value="1"/>
</dbReference>
<dbReference type="SUPFAM" id="SSF48371">
    <property type="entry name" value="ARM repeat"/>
    <property type="match status" value="1"/>
</dbReference>
<dbReference type="InterPro" id="IPR014825">
    <property type="entry name" value="DNA_alkylation"/>
</dbReference>
<organism evidence="1 2">
    <name type="scientific">Jutongia huaianensis</name>
    <dbReference type="NCBI Taxonomy" id="2763668"/>
    <lineage>
        <taxon>Bacteria</taxon>
        <taxon>Bacillati</taxon>
        <taxon>Bacillota</taxon>
        <taxon>Clostridia</taxon>
        <taxon>Lachnospirales</taxon>
        <taxon>Lachnospiraceae</taxon>
        <taxon>Jutongia</taxon>
    </lineage>
</organism>
<protein>
    <submittedName>
        <fullName evidence="1">DNA alkylation repair protein</fullName>
    </submittedName>
</protein>
<keyword evidence="2" id="KW-1185">Reference proteome</keyword>
<dbReference type="RefSeq" id="WP_249297838.1">
    <property type="nucleotide sequence ID" value="NZ_JACRSX010000007.1"/>
</dbReference>